<proteinExistence type="predicted"/>
<comment type="caution">
    <text evidence="1">The sequence shown here is derived from an EMBL/GenBank/DDBJ whole genome shotgun (WGS) entry which is preliminary data.</text>
</comment>
<sequence>MLNKPNTYRLEKWTKKRFHGYPLATIIYYGPTNQDATKVVVSILNEQDEMMEQHKWVSEKDLRWNEEINRQIIEFINLHKPQSVVTPGKILGCPHEEGIDYPEGENCPKCPFWANKDRWKE</sequence>
<evidence type="ECO:0000313" key="2">
    <source>
        <dbReference type="Proteomes" id="UP000295008"/>
    </source>
</evidence>
<reference evidence="1 2" key="1">
    <citation type="submission" date="2019-03" db="EMBL/GenBank/DDBJ databases">
        <title>Genomic Encyclopedia of Type Strains, Phase IV (KMG-IV): sequencing the most valuable type-strain genomes for metagenomic binning, comparative biology and taxonomic classification.</title>
        <authorList>
            <person name="Goeker M."/>
        </authorList>
    </citation>
    <scope>NUCLEOTIDE SEQUENCE [LARGE SCALE GENOMIC DNA]</scope>
    <source>
        <strain evidence="1 2">LX-B</strain>
    </source>
</reference>
<dbReference type="EMBL" id="SLUN01000002">
    <property type="protein sequence ID" value="TCL76554.1"/>
    <property type="molecule type" value="Genomic_DNA"/>
</dbReference>
<dbReference type="Proteomes" id="UP000295008">
    <property type="component" value="Unassembled WGS sequence"/>
</dbReference>
<dbReference type="AlphaFoldDB" id="A0A4R1SBB0"/>
<dbReference type="OrthoDB" id="5770315at2"/>
<gene>
    <name evidence="1" type="ORF">EDC14_1002313</name>
</gene>
<protein>
    <submittedName>
        <fullName evidence="1">Uncharacterized protein</fullName>
    </submittedName>
</protein>
<name>A0A4R1SBB0_HYDET</name>
<accession>A0A4R1SBB0</accession>
<keyword evidence="2" id="KW-1185">Reference proteome</keyword>
<evidence type="ECO:0000313" key="1">
    <source>
        <dbReference type="EMBL" id="TCL76554.1"/>
    </source>
</evidence>
<organism evidence="1 2">
    <name type="scientific">Hydrogenispora ethanolica</name>
    <dbReference type="NCBI Taxonomy" id="1082276"/>
    <lineage>
        <taxon>Bacteria</taxon>
        <taxon>Bacillati</taxon>
        <taxon>Bacillota</taxon>
        <taxon>Hydrogenispora</taxon>
    </lineage>
</organism>